<dbReference type="Proteomes" id="UP000053105">
    <property type="component" value="Unassembled WGS sequence"/>
</dbReference>
<proteinExistence type="predicted"/>
<protein>
    <submittedName>
        <fullName evidence="1">Uncharacterized protein</fullName>
    </submittedName>
</protein>
<reference evidence="1 2" key="1">
    <citation type="submission" date="2015-07" db="EMBL/GenBank/DDBJ databases">
        <title>The genome of Melipona quadrifasciata.</title>
        <authorList>
            <person name="Pan H."/>
            <person name="Kapheim K."/>
        </authorList>
    </citation>
    <scope>NUCLEOTIDE SEQUENCE [LARGE SCALE GENOMIC DNA]</scope>
    <source>
        <strain evidence="1">0111107301</strain>
        <tissue evidence="1">Whole body</tissue>
    </source>
</reference>
<dbReference type="AlphaFoldDB" id="A0A0M8ZNL4"/>
<evidence type="ECO:0000313" key="2">
    <source>
        <dbReference type="Proteomes" id="UP000053105"/>
    </source>
</evidence>
<gene>
    <name evidence="1" type="ORF">WN51_08152</name>
</gene>
<dbReference type="EMBL" id="KQ435966">
    <property type="protein sequence ID" value="KOX67915.1"/>
    <property type="molecule type" value="Genomic_DNA"/>
</dbReference>
<evidence type="ECO:0000313" key="1">
    <source>
        <dbReference type="EMBL" id="KOX67915.1"/>
    </source>
</evidence>
<organism evidence="1 2">
    <name type="scientific">Melipona quadrifasciata</name>
    <dbReference type="NCBI Taxonomy" id="166423"/>
    <lineage>
        <taxon>Eukaryota</taxon>
        <taxon>Metazoa</taxon>
        <taxon>Ecdysozoa</taxon>
        <taxon>Arthropoda</taxon>
        <taxon>Hexapoda</taxon>
        <taxon>Insecta</taxon>
        <taxon>Pterygota</taxon>
        <taxon>Neoptera</taxon>
        <taxon>Endopterygota</taxon>
        <taxon>Hymenoptera</taxon>
        <taxon>Apocrita</taxon>
        <taxon>Aculeata</taxon>
        <taxon>Apoidea</taxon>
        <taxon>Anthophila</taxon>
        <taxon>Apidae</taxon>
        <taxon>Melipona</taxon>
    </lineage>
</organism>
<accession>A0A0M8ZNL4</accession>
<sequence>MMKYFSQKYYLPMKHPLNYGQLNLRNMYHWSFENLRFRQVDRLWLRTLNVWNCKYVIG</sequence>
<keyword evidence="2" id="KW-1185">Reference proteome</keyword>
<name>A0A0M8ZNL4_9HYME</name>